<dbReference type="InterPro" id="IPR027417">
    <property type="entry name" value="P-loop_NTPase"/>
</dbReference>
<evidence type="ECO:0000313" key="3">
    <source>
        <dbReference type="Proteomes" id="UP000466307"/>
    </source>
</evidence>
<dbReference type="AlphaFoldDB" id="A0A7K3LQ75"/>
<dbReference type="Pfam" id="PF12696">
    <property type="entry name" value="TraG-D_C"/>
    <property type="match status" value="1"/>
</dbReference>
<comment type="caution">
    <text evidence="2">The sequence shown here is derived from an EMBL/GenBank/DDBJ whole genome shotgun (WGS) entry which is preliminary data.</text>
</comment>
<sequence length="248" mass="26961">MFAEELANTAAFSDRLRDSIQATMKQAVAPWWRGSVVGPPEAKPFIPTMLEDPRATLFMVAPADGIAAAAAVGVVDAISAHWRDGQTLPIPLQHLLIVCDELCNTLPWKKLPVVITESRSMGISVLAAVQDTTQFARRYNKEIMEELRRVFPAILVLSGSQEKDLLEDAAWAAGRAERHKIGTDHAGRQSQSSEMAQVYEGSDLLPKKMSEGRLLRGSRPGADPEDAIEPAGLKVDLYDLSAFDIGAA</sequence>
<accession>A0A7K3LQ75</accession>
<proteinExistence type="predicted"/>
<dbReference type="RefSeq" id="WP_162128814.1">
    <property type="nucleotide sequence ID" value="NZ_JAADZU010000037.1"/>
</dbReference>
<dbReference type="EMBL" id="JAADZU010000037">
    <property type="protein sequence ID" value="NDK90399.1"/>
    <property type="molecule type" value="Genomic_DNA"/>
</dbReference>
<organism evidence="2 3">
    <name type="scientific">Gordonia desulfuricans</name>
    <dbReference type="NCBI Taxonomy" id="89051"/>
    <lineage>
        <taxon>Bacteria</taxon>
        <taxon>Bacillati</taxon>
        <taxon>Actinomycetota</taxon>
        <taxon>Actinomycetes</taxon>
        <taxon>Mycobacteriales</taxon>
        <taxon>Gordoniaceae</taxon>
        <taxon>Gordonia</taxon>
    </lineage>
</organism>
<protein>
    <submittedName>
        <fullName evidence="2">TraM recognition domain-containing protein</fullName>
    </submittedName>
</protein>
<dbReference type="SUPFAM" id="SSF52540">
    <property type="entry name" value="P-loop containing nucleoside triphosphate hydrolases"/>
    <property type="match status" value="1"/>
</dbReference>
<dbReference type="InterPro" id="IPR032689">
    <property type="entry name" value="TraG-D_C"/>
</dbReference>
<name>A0A7K3LQ75_9ACTN</name>
<keyword evidence="3" id="KW-1185">Reference proteome</keyword>
<dbReference type="Proteomes" id="UP000466307">
    <property type="component" value="Unassembled WGS sequence"/>
</dbReference>
<evidence type="ECO:0000313" key="2">
    <source>
        <dbReference type="EMBL" id="NDK90399.1"/>
    </source>
</evidence>
<feature type="domain" description="TraD/TraG TraM recognition site" evidence="1">
    <location>
        <begin position="94"/>
        <end position="206"/>
    </location>
</feature>
<reference evidence="2 3" key="1">
    <citation type="submission" date="2020-01" db="EMBL/GenBank/DDBJ databases">
        <title>Investigation of new actinobacteria for the biodesulphurisation of diesel fuel.</title>
        <authorList>
            <person name="Athi Narayanan S.M."/>
        </authorList>
    </citation>
    <scope>NUCLEOTIDE SEQUENCE [LARGE SCALE GENOMIC DNA]</scope>
    <source>
        <strain evidence="2 3">213E</strain>
    </source>
</reference>
<evidence type="ECO:0000259" key="1">
    <source>
        <dbReference type="Pfam" id="PF12696"/>
    </source>
</evidence>
<gene>
    <name evidence="2" type="ORF">GYA93_12540</name>
</gene>
<dbReference type="Gene3D" id="3.40.50.300">
    <property type="entry name" value="P-loop containing nucleotide triphosphate hydrolases"/>
    <property type="match status" value="1"/>
</dbReference>
<dbReference type="CDD" id="cd01127">
    <property type="entry name" value="TrwB_TraG_TraD_VirD4"/>
    <property type="match status" value="1"/>
</dbReference>